<keyword evidence="1" id="KW-0472">Membrane</keyword>
<dbReference type="Proteomes" id="UP001307608">
    <property type="component" value="Chromosome"/>
</dbReference>
<keyword evidence="1" id="KW-0812">Transmembrane</keyword>
<keyword evidence="3" id="KW-1185">Reference proteome</keyword>
<name>A0ABN6WK89_9GAMM</name>
<proteinExistence type="predicted"/>
<keyword evidence="1" id="KW-1133">Transmembrane helix</keyword>
<evidence type="ECO:0000313" key="2">
    <source>
        <dbReference type="EMBL" id="BDX02350.1"/>
    </source>
</evidence>
<gene>
    <name evidence="2" type="ORF">MACH16_10980</name>
</gene>
<evidence type="ECO:0000256" key="1">
    <source>
        <dbReference type="SAM" id="Phobius"/>
    </source>
</evidence>
<accession>A0ABN6WK89</accession>
<feature type="transmembrane region" description="Helical" evidence="1">
    <location>
        <begin position="6"/>
        <end position="27"/>
    </location>
</feature>
<protein>
    <submittedName>
        <fullName evidence="2">Uncharacterized protein</fullName>
    </submittedName>
</protein>
<evidence type="ECO:0000313" key="3">
    <source>
        <dbReference type="Proteomes" id="UP001307608"/>
    </source>
</evidence>
<sequence>MWGCLYRHVIYMLSIVISGFYVNRLYIYQPKKYEIKLNKHAITNRQRLIPAFAGTCPLVGNDVYLQFMFLSRSQFDATKLRDSMEFQGQLKIPFPPPAKTIYALQ</sequence>
<dbReference type="EMBL" id="AP027271">
    <property type="protein sequence ID" value="BDX02350.1"/>
    <property type="molecule type" value="Genomic_DNA"/>
</dbReference>
<reference evidence="2 3" key="1">
    <citation type="submission" date="2023-01" db="EMBL/GenBank/DDBJ databases">
        <title>Complete genome sequence of Marinomonas pontica strain 200518_36.</title>
        <authorList>
            <person name="Ueki S."/>
            <person name="Gajardo G."/>
            <person name="Maruyama F."/>
        </authorList>
    </citation>
    <scope>NUCLEOTIDE SEQUENCE [LARGE SCALE GENOMIC DNA]</scope>
    <source>
        <strain evidence="2 3">200518_36</strain>
    </source>
</reference>
<organism evidence="2 3">
    <name type="scientific">Marinomonas pontica</name>
    <dbReference type="NCBI Taxonomy" id="264739"/>
    <lineage>
        <taxon>Bacteria</taxon>
        <taxon>Pseudomonadati</taxon>
        <taxon>Pseudomonadota</taxon>
        <taxon>Gammaproteobacteria</taxon>
        <taxon>Oceanospirillales</taxon>
        <taxon>Oceanospirillaceae</taxon>
        <taxon>Marinomonas</taxon>
    </lineage>
</organism>